<dbReference type="InterPro" id="IPR010316">
    <property type="entry name" value="AlkA_N"/>
</dbReference>
<dbReference type="GO" id="GO:0032993">
    <property type="term" value="C:protein-DNA complex"/>
    <property type="evidence" value="ECO:0007669"/>
    <property type="project" value="TreeGrafter"/>
</dbReference>
<dbReference type="Gene3D" id="3.40.10.10">
    <property type="entry name" value="DNA Methylphosphotriester Repair Domain"/>
    <property type="match status" value="1"/>
</dbReference>
<keyword evidence="4" id="KW-0808">Transferase</keyword>
<keyword evidence="4" id="KW-0489">Methyltransferase</keyword>
<dbReference type="InterPro" id="IPR051912">
    <property type="entry name" value="Alkylbase_DNA_Glycosylase/TA"/>
</dbReference>
<dbReference type="GO" id="GO:0032259">
    <property type="term" value="P:methylation"/>
    <property type="evidence" value="ECO:0007669"/>
    <property type="project" value="UniProtKB-KW"/>
</dbReference>
<comment type="caution">
    <text evidence="11">The sequence shown here is derived from an EMBL/GenBank/DDBJ whole genome shotgun (WGS) entry which is preliminary data.</text>
</comment>
<dbReference type="Pfam" id="PF12833">
    <property type="entry name" value="HTH_18"/>
    <property type="match status" value="1"/>
</dbReference>
<dbReference type="Gene3D" id="3.30.310.20">
    <property type="entry name" value="DNA-3-methyladenine glycosylase AlkA, N-terminal domain"/>
    <property type="match status" value="1"/>
</dbReference>
<evidence type="ECO:0000256" key="2">
    <source>
        <dbReference type="ARBA" id="ARBA00001947"/>
    </source>
</evidence>
<dbReference type="InterPro" id="IPR009057">
    <property type="entry name" value="Homeodomain-like_sf"/>
</dbReference>
<dbReference type="InterPro" id="IPR003265">
    <property type="entry name" value="HhH-GPD_domain"/>
</dbReference>
<feature type="domain" description="HTH araC/xylS-type" evidence="10">
    <location>
        <begin position="131"/>
        <end position="229"/>
    </location>
</feature>
<dbReference type="GO" id="GO:0008168">
    <property type="term" value="F:methyltransferase activity"/>
    <property type="evidence" value="ECO:0007669"/>
    <property type="project" value="UniProtKB-KW"/>
</dbReference>
<evidence type="ECO:0000256" key="9">
    <source>
        <dbReference type="ARBA" id="ARBA00023204"/>
    </source>
</evidence>
<dbReference type="InterPro" id="IPR004026">
    <property type="entry name" value="Ada_DNA_repair_Zn-bd"/>
</dbReference>
<dbReference type="SMART" id="SM00342">
    <property type="entry name" value="HTH_ARAC"/>
    <property type="match status" value="1"/>
</dbReference>
<dbReference type="GO" id="GO:0008270">
    <property type="term" value="F:zinc ion binding"/>
    <property type="evidence" value="ECO:0007669"/>
    <property type="project" value="InterPro"/>
</dbReference>
<gene>
    <name evidence="11" type="ORF">AB868_03929</name>
</gene>
<evidence type="ECO:0000256" key="8">
    <source>
        <dbReference type="ARBA" id="ARBA00023163"/>
    </source>
</evidence>
<sequence>MHQCASVEKFSGRGGGVLNLMSEFRTSARQASPIMQKKPNPSVAMNTQQQALYDALRARDRKFDGRFFVGVSSTGIYCRPVCSARTPKRENCTFYPSAAAAELAGFRPCLKCRPELAPGLALIDLGNRYAQVAVQLIEQGYLSEHSCEALAARLGISDRHLRRIFAEQFGASPIDYAQSHRLLQAKRLLADTDLPLSEVAFAAGFGSLRRFNELFKARYRLIPSALRSGGARGERAAASGLVFHLGYRPPYDWARMLNFLQARAVQGVERVEGRRYLRSIAVSQGGTEHRGWFSVQPEEARNRVRVEIAPTLSLVTTEVLRRVRLLFDLDAAPDRINEALGSLAADAPGLRLPGCVNSFEQATRAVLGQLVSVKMAATFAGRMAERWGEALATPHEGITHVFPTVERVAQLQPEELRPLGVQVKRAAALIEIARALGEGRLQLDNVLDIEQGIKALTALPGIGSWTASYIAMRAWSWPDVFLAGDYLIKQRFPGMTPRQIERYAERWRPWRSYATLHLWHNGGWAPEGES</sequence>
<dbReference type="InterPro" id="IPR011257">
    <property type="entry name" value="DNA_glycosylase"/>
</dbReference>
<protein>
    <recommendedName>
        <fullName evidence="3">DNA-3-methyladenine glycosylase II</fullName>
        <ecNumber evidence="3">3.2.2.21</ecNumber>
    </recommendedName>
</protein>
<dbReference type="GO" id="GO:0005737">
    <property type="term" value="C:cytoplasm"/>
    <property type="evidence" value="ECO:0007669"/>
    <property type="project" value="TreeGrafter"/>
</dbReference>
<reference evidence="11 12" key="1">
    <citation type="submission" date="2015-06" db="EMBL/GenBank/DDBJ databases">
        <title>Draft Genome of Serratia marcescens Strain AH0650_Sm1.</title>
        <authorList>
            <person name="Wan Y."/>
            <person name="Gorrie C."/>
            <person name="Holt K."/>
        </authorList>
    </citation>
    <scope>NUCLEOTIDE SEQUENCE [LARGE SCALE GENOMIC DNA]</scope>
    <source>
        <strain evidence="11 12">AH0650_Sm1</strain>
    </source>
</reference>
<dbReference type="InterPro" id="IPR018060">
    <property type="entry name" value="HTH_AraC"/>
</dbReference>
<comment type="cofactor">
    <cofactor evidence="2">
        <name>Zn(2+)</name>
        <dbReference type="ChEBI" id="CHEBI:29105"/>
    </cofactor>
</comment>
<evidence type="ECO:0000256" key="1">
    <source>
        <dbReference type="ARBA" id="ARBA00000086"/>
    </source>
</evidence>
<keyword evidence="6" id="KW-0805">Transcription regulation</keyword>
<dbReference type="EC" id="3.2.2.21" evidence="3"/>
<dbReference type="SUPFAM" id="SSF46689">
    <property type="entry name" value="Homeodomain-like"/>
    <property type="match status" value="2"/>
</dbReference>
<dbReference type="InterPro" id="IPR037046">
    <property type="entry name" value="AlkA_N_sf"/>
</dbReference>
<dbReference type="GO" id="GO:0043916">
    <property type="term" value="F:DNA-7-methylguanine glycosylase activity"/>
    <property type="evidence" value="ECO:0007669"/>
    <property type="project" value="TreeGrafter"/>
</dbReference>
<dbReference type="InterPro" id="IPR035451">
    <property type="entry name" value="Ada-like_dom_sf"/>
</dbReference>
<evidence type="ECO:0000256" key="4">
    <source>
        <dbReference type="ARBA" id="ARBA00022603"/>
    </source>
</evidence>
<name>A0A656VCX5_SERMA</name>
<dbReference type="Pfam" id="PF06029">
    <property type="entry name" value="AlkA_N"/>
    <property type="match status" value="1"/>
</dbReference>
<dbReference type="PANTHER" id="PTHR43003:SF13">
    <property type="entry name" value="DNA-3-METHYLADENINE GLYCOSYLASE 2"/>
    <property type="match status" value="1"/>
</dbReference>
<dbReference type="Gene3D" id="1.10.340.30">
    <property type="entry name" value="Hypothetical protein, domain 2"/>
    <property type="match status" value="1"/>
</dbReference>
<dbReference type="PANTHER" id="PTHR43003">
    <property type="entry name" value="DNA-3-METHYLADENINE GLYCOSYLASE"/>
    <property type="match status" value="1"/>
</dbReference>
<dbReference type="GO" id="GO:0008725">
    <property type="term" value="F:DNA-3-methyladenine glycosylase activity"/>
    <property type="evidence" value="ECO:0007669"/>
    <property type="project" value="TreeGrafter"/>
</dbReference>
<dbReference type="GO" id="GO:0003700">
    <property type="term" value="F:DNA-binding transcription factor activity"/>
    <property type="evidence" value="ECO:0007669"/>
    <property type="project" value="InterPro"/>
</dbReference>
<dbReference type="SUPFAM" id="SSF57884">
    <property type="entry name" value="Ada DNA repair protein, N-terminal domain (N-Ada 10)"/>
    <property type="match status" value="1"/>
</dbReference>
<dbReference type="InterPro" id="IPR023170">
    <property type="entry name" value="HhH_base_excis_C"/>
</dbReference>
<dbReference type="SMART" id="SM01009">
    <property type="entry name" value="AlkA_N"/>
    <property type="match status" value="1"/>
</dbReference>
<comment type="catalytic activity">
    <reaction evidence="1">
        <text>Hydrolysis of alkylated DNA, releasing 3-methyladenine, 3-methylguanine, 7-methylguanine and 7-methyladenine.</text>
        <dbReference type="EC" id="3.2.2.21"/>
    </reaction>
</comment>
<keyword evidence="7" id="KW-0010">Activator</keyword>
<keyword evidence="5" id="KW-0227">DNA damage</keyword>
<dbReference type="SMART" id="SM00478">
    <property type="entry name" value="ENDO3c"/>
    <property type="match status" value="1"/>
</dbReference>
<dbReference type="Proteomes" id="UP000037482">
    <property type="component" value="Unassembled WGS sequence"/>
</dbReference>
<evidence type="ECO:0000313" key="11">
    <source>
        <dbReference type="EMBL" id="KMU49994.1"/>
    </source>
</evidence>
<dbReference type="GO" id="GO:0043565">
    <property type="term" value="F:sequence-specific DNA binding"/>
    <property type="evidence" value="ECO:0007669"/>
    <property type="project" value="InterPro"/>
</dbReference>
<evidence type="ECO:0000313" key="12">
    <source>
        <dbReference type="Proteomes" id="UP000037482"/>
    </source>
</evidence>
<proteinExistence type="predicted"/>
<dbReference type="AlphaFoldDB" id="A0A656VCX5"/>
<dbReference type="Gene3D" id="1.10.1670.10">
    <property type="entry name" value="Helix-hairpin-Helix base-excision DNA repair enzymes (C-terminal)"/>
    <property type="match status" value="1"/>
</dbReference>
<dbReference type="GO" id="GO:0006307">
    <property type="term" value="P:DNA alkylation repair"/>
    <property type="evidence" value="ECO:0007669"/>
    <property type="project" value="TreeGrafter"/>
</dbReference>
<evidence type="ECO:0000256" key="6">
    <source>
        <dbReference type="ARBA" id="ARBA00023015"/>
    </source>
</evidence>
<dbReference type="CDD" id="cd00056">
    <property type="entry name" value="ENDO3c"/>
    <property type="match status" value="1"/>
</dbReference>
<dbReference type="EMBL" id="LFJS01000014">
    <property type="protein sequence ID" value="KMU49994.1"/>
    <property type="molecule type" value="Genomic_DNA"/>
</dbReference>
<evidence type="ECO:0000256" key="7">
    <source>
        <dbReference type="ARBA" id="ARBA00023159"/>
    </source>
</evidence>
<accession>A0A656VCX5</accession>
<keyword evidence="8" id="KW-0804">Transcription</keyword>
<dbReference type="SUPFAM" id="SSF55945">
    <property type="entry name" value="TATA-box binding protein-like"/>
    <property type="match status" value="1"/>
</dbReference>
<evidence type="ECO:0000256" key="3">
    <source>
        <dbReference type="ARBA" id="ARBA00012000"/>
    </source>
</evidence>
<organism evidence="11 12">
    <name type="scientific">Serratia marcescens</name>
    <dbReference type="NCBI Taxonomy" id="615"/>
    <lineage>
        <taxon>Bacteria</taxon>
        <taxon>Pseudomonadati</taxon>
        <taxon>Pseudomonadota</taxon>
        <taxon>Gammaproteobacteria</taxon>
        <taxon>Enterobacterales</taxon>
        <taxon>Yersiniaceae</taxon>
        <taxon>Serratia</taxon>
    </lineage>
</organism>
<evidence type="ECO:0000259" key="10">
    <source>
        <dbReference type="PROSITE" id="PS01124"/>
    </source>
</evidence>
<dbReference type="PROSITE" id="PS01124">
    <property type="entry name" value="HTH_ARAC_FAMILY_2"/>
    <property type="match status" value="1"/>
</dbReference>
<dbReference type="SUPFAM" id="SSF48150">
    <property type="entry name" value="DNA-glycosylase"/>
    <property type="match status" value="1"/>
</dbReference>
<dbReference type="Pfam" id="PF02805">
    <property type="entry name" value="Ada_Zn_binding"/>
    <property type="match status" value="1"/>
</dbReference>
<dbReference type="Gene3D" id="1.10.10.60">
    <property type="entry name" value="Homeodomain-like"/>
    <property type="match status" value="1"/>
</dbReference>
<evidence type="ECO:0000256" key="5">
    <source>
        <dbReference type="ARBA" id="ARBA00022763"/>
    </source>
</evidence>
<dbReference type="NCBIfam" id="NF007641">
    <property type="entry name" value="PRK10308.1"/>
    <property type="match status" value="1"/>
</dbReference>
<dbReference type="GO" id="GO:0006285">
    <property type="term" value="P:base-excision repair, AP site formation"/>
    <property type="evidence" value="ECO:0007669"/>
    <property type="project" value="TreeGrafter"/>
</dbReference>
<keyword evidence="9" id="KW-0234">DNA repair</keyword>
<dbReference type="Pfam" id="PF00730">
    <property type="entry name" value="HhH-GPD"/>
    <property type="match status" value="1"/>
</dbReference>
<dbReference type="GO" id="GO:0032131">
    <property type="term" value="F:alkylated DNA binding"/>
    <property type="evidence" value="ECO:0007669"/>
    <property type="project" value="TreeGrafter"/>
</dbReference>